<proteinExistence type="predicted"/>
<dbReference type="Pfam" id="PF07726">
    <property type="entry name" value="AAA_3"/>
    <property type="match status" value="1"/>
</dbReference>
<sequence length="320" mass="35457">MNDSRPVPATPYQHVQHLISRLEQSLLGKRRKLEFAVACILAQGHLLIEDVPGVGKTTLAKSLAYGLGAEFKRVQFTSDLLPSDLIGVTVFQQGSGDFEFKRGPIFTHILLADEINRANPKTQSALLEAMHDGQVSHDGQTILLPQPFFVLATQNSKDNYGTFPLPESQLDRFLMKISLGYPTAALEKRVLKGDYIQPEVQKAELSLSELSRIQGFVRNVHVADEVMDFIYNVVAASREHPAVQVGVSPRGGQALYRACQGLAVVRQRDYATPDDVRELAPLVCGHRVTLNHAQVLTNVDPDENARQIFRDIIMEVDAPL</sequence>
<dbReference type="AlphaFoldDB" id="A0A8J7QDJ2"/>
<gene>
    <name evidence="2" type="ORF">J3U88_27065</name>
</gene>
<dbReference type="InterPro" id="IPR027417">
    <property type="entry name" value="P-loop_NTPase"/>
</dbReference>
<protein>
    <submittedName>
        <fullName evidence="2">MoxR family ATPase</fullName>
    </submittedName>
</protein>
<dbReference type="EMBL" id="JAFREP010000032">
    <property type="protein sequence ID" value="MBO1322164.1"/>
    <property type="molecule type" value="Genomic_DNA"/>
</dbReference>
<dbReference type="InterPro" id="IPR003593">
    <property type="entry name" value="AAA+_ATPase"/>
</dbReference>
<dbReference type="SUPFAM" id="SSF52540">
    <property type="entry name" value="P-loop containing nucleoside triphosphate hydrolases"/>
    <property type="match status" value="1"/>
</dbReference>
<dbReference type="CDD" id="cd00009">
    <property type="entry name" value="AAA"/>
    <property type="match status" value="1"/>
</dbReference>
<comment type="caution">
    <text evidence="2">The sequence shown here is derived from an EMBL/GenBank/DDBJ whole genome shotgun (WGS) entry which is preliminary data.</text>
</comment>
<dbReference type="InterPro" id="IPR011703">
    <property type="entry name" value="ATPase_AAA-3"/>
</dbReference>
<evidence type="ECO:0000313" key="3">
    <source>
        <dbReference type="Proteomes" id="UP000664417"/>
    </source>
</evidence>
<keyword evidence="3" id="KW-1185">Reference proteome</keyword>
<dbReference type="PANTHER" id="PTHR42759:SF5">
    <property type="entry name" value="METHANOL DEHYDROGENASE REGULATOR"/>
    <property type="match status" value="1"/>
</dbReference>
<reference evidence="2" key="1">
    <citation type="submission" date="2021-03" db="EMBL/GenBank/DDBJ databases">
        <authorList>
            <person name="Wang G."/>
        </authorList>
    </citation>
    <scope>NUCLEOTIDE SEQUENCE</scope>
    <source>
        <strain evidence="2">KCTC 12899</strain>
    </source>
</reference>
<dbReference type="Gene3D" id="3.40.50.300">
    <property type="entry name" value="P-loop containing nucleotide triphosphate hydrolases"/>
    <property type="match status" value="1"/>
</dbReference>
<dbReference type="GO" id="GO:0005524">
    <property type="term" value="F:ATP binding"/>
    <property type="evidence" value="ECO:0007669"/>
    <property type="project" value="InterPro"/>
</dbReference>
<dbReference type="Proteomes" id="UP000664417">
    <property type="component" value="Unassembled WGS sequence"/>
</dbReference>
<dbReference type="GO" id="GO:0016887">
    <property type="term" value="F:ATP hydrolysis activity"/>
    <property type="evidence" value="ECO:0007669"/>
    <property type="project" value="InterPro"/>
</dbReference>
<dbReference type="Gene3D" id="1.10.8.80">
    <property type="entry name" value="Magnesium chelatase subunit I, C-Terminal domain"/>
    <property type="match status" value="1"/>
</dbReference>
<feature type="domain" description="AAA+ ATPase" evidence="1">
    <location>
        <begin position="42"/>
        <end position="183"/>
    </location>
</feature>
<dbReference type="SMART" id="SM00382">
    <property type="entry name" value="AAA"/>
    <property type="match status" value="1"/>
</dbReference>
<evidence type="ECO:0000259" key="1">
    <source>
        <dbReference type="SMART" id="SM00382"/>
    </source>
</evidence>
<organism evidence="2 3">
    <name type="scientific">Acanthopleuribacter pedis</name>
    <dbReference type="NCBI Taxonomy" id="442870"/>
    <lineage>
        <taxon>Bacteria</taxon>
        <taxon>Pseudomonadati</taxon>
        <taxon>Acidobacteriota</taxon>
        <taxon>Holophagae</taxon>
        <taxon>Acanthopleuribacterales</taxon>
        <taxon>Acanthopleuribacteraceae</taxon>
        <taxon>Acanthopleuribacter</taxon>
    </lineage>
</organism>
<accession>A0A8J7QDJ2</accession>
<evidence type="ECO:0000313" key="2">
    <source>
        <dbReference type="EMBL" id="MBO1322164.1"/>
    </source>
</evidence>
<dbReference type="InterPro" id="IPR041628">
    <property type="entry name" value="ChlI/MoxR_AAA_lid"/>
</dbReference>
<dbReference type="PANTHER" id="PTHR42759">
    <property type="entry name" value="MOXR FAMILY PROTEIN"/>
    <property type="match status" value="1"/>
</dbReference>
<name>A0A8J7QDJ2_9BACT</name>
<dbReference type="Pfam" id="PF17863">
    <property type="entry name" value="AAA_lid_2"/>
    <property type="match status" value="1"/>
</dbReference>
<dbReference type="InterPro" id="IPR050764">
    <property type="entry name" value="CbbQ/NirQ/NorQ/GpvN"/>
</dbReference>
<dbReference type="PIRSF" id="PIRSF002849">
    <property type="entry name" value="AAA_ATPase_chaperone_MoxR_prd"/>
    <property type="match status" value="1"/>
</dbReference>
<dbReference type="RefSeq" id="WP_207862137.1">
    <property type="nucleotide sequence ID" value="NZ_JAFREP010000032.1"/>
</dbReference>